<organism evidence="1">
    <name type="scientific">Anguilla anguilla</name>
    <name type="common">European freshwater eel</name>
    <name type="synonym">Muraena anguilla</name>
    <dbReference type="NCBI Taxonomy" id="7936"/>
    <lineage>
        <taxon>Eukaryota</taxon>
        <taxon>Metazoa</taxon>
        <taxon>Chordata</taxon>
        <taxon>Craniata</taxon>
        <taxon>Vertebrata</taxon>
        <taxon>Euteleostomi</taxon>
        <taxon>Actinopterygii</taxon>
        <taxon>Neopterygii</taxon>
        <taxon>Teleostei</taxon>
        <taxon>Anguilliformes</taxon>
        <taxon>Anguillidae</taxon>
        <taxon>Anguilla</taxon>
    </lineage>
</organism>
<sequence length="36" mass="4174">MEVPRVPTQALLHESIQSPNFIVCQIWSWTVISYSI</sequence>
<protein>
    <submittedName>
        <fullName evidence="1">Uncharacterized protein</fullName>
    </submittedName>
</protein>
<dbReference type="EMBL" id="GBXM01007724">
    <property type="protein sequence ID" value="JAI00854.1"/>
    <property type="molecule type" value="Transcribed_RNA"/>
</dbReference>
<reference evidence="1" key="1">
    <citation type="submission" date="2014-11" db="EMBL/GenBank/DDBJ databases">
        <authorList>
            <person name="Amaro Gonzalez C."/>
        </authorList>
    </citation>
    <scope>NUCLEOTIDE SEQUENCE</scope>
</reference>
<evidence type="ECO:0000313" key="1">
    <source>
        <dbReference type="EMBL" id="JAI00854.1"/>
    </source>
</evidence>
<proteinExistence type="predicted"/>
<accession>A0A0E9XGP5</accession>
<reference evidence="1" key="2">
    <citation type="journal article" date="2015" name="Fish Shellfish Immunol.">
        <title>Early steps in the European eel (Anguilla anguilla)-Vibrio vulnificus interaction in the gills: Role of the RtxA13 toxin.</title>
        <authorList>
            <person name="Callol A."/>
            <person name="Pajuelo D."/>
            <person name="Ebbesson L."/>
            <person name="Teles M."/>
            <person name="MacKenzie S."/>
            <person name="Amaro C."/>
        </authorList>
    </citation>
    <scope>NUCLEOTIDE SEQUENCE</scope>
</reference>
<name>A0A0E9XGP5_ANGAN</name>
<dbReference type="AlphaFoldDB" id="A0A0E9XGP5"/>